<evidence type="ECO:0000259" key="3">
    <source>
        <dbReference type="PROSITE" id="PS51782"/>
    </source>
</evidence>
<feature type="compositionally biased region" description="Basic and acidic residues" evidence="1">
    <location>
        <begin position="31"/>
        <end position="40"/>
    </location>
</feature>
<dbReference type="InterPro" id="IPR018392">
    <property type="entry name" value="LysM"/>
</dbReference>
<dbReference type="OrthoDB" id="5395781at2"/>
<evidence type="ECO:0000256" key="1">
    <source>
        <dbReference type="SAM" id="MobiDB-lite"/>
    </source>
</evidence>
<keyword evidence="5" id="KW-1185">Reference proteome</keyword>
<dbReference type="EMBL" id="CP001124">
    <property type="protein sequence ID" value="ACH37227.1"/>
    <property type="molecule type" value="Genomic_DNA"/>
</dbReference>
<dbReference type="Proteomes" id="UP000008825">
    <property type="component" value="Chromosome"/>
</dbReference>
<reference evidence="4 5" key="1">
    <citation type="submission" date="2008-07" db="EMBL/GenBank/DDBJ databases">
        <title>Complete sequence of Geobacter bemidjiensis BEM.</title>
        <authorList>
            <consortium name="US DOE Joint Genome Institute"/>
            <person name="Lucas S."/>
            <person name="Copeland A."/>
            <person name="Lapidus A."/>
            <person name="Glavina del Rio T."/>
            <person name="Dalin E."/>
            <person name="Tice H."/>
            <person name="Bruce D."/>
            <person name="Goodwin L."/>
            <person name="Pitluck S."/>
            <person name="Kiss H."/>
            <person name="Brettin T."/>
            <person name="Detter J.C."/>
            <person name="Han C."/>
            <person name="Kuske C.R."/>
            <person name="Schmutz J."/>
            <person name="Larimer F."/>
            <person name="Land M."/>
            <person name="Hauser L."/>
            <person name="Kyrpides N."/>
            <person name="Lykidis A."/>
            <person name="Lovley D."/>
            <person name="Richardson P."/>
        </authorList>
    </citation>
    <scope>NUCLEOTIDE SEQUENCE [LARGE SCALE GENOMIC DNA]</scope>
    <source>
        <strain evidence="5">ATCC BAA-1014 / DSM 16622 / JCM 12645 / Bem</strain>
    </source>
</reference>
<feature type="signal peptide" evidence="2">
    <location>
        <begin position="1"/>
        <end position="24"/>
    </location>
</feature>
<proteinExistence type="predicted"/>
<reference evidence="4 5" key="2">
    <citation type="journal article" date="2010" name="BMC Genomics">
        <title>The genome of Geobacter bemidjiensis, exemplar for the subsurface clade of Geobacter species that predominate in Fe(III)-reducing subsurface environments.</title>
        <authorList>
            <person name="Aklujkar M."/>
            <person name="Young N.D."/>
            <person name="Holmes D."/>
            <person name="Chavan M."/>
            <person name="Risso C."/>
            <person name="Kiss H.E."/>
            <person name="Han C.S."/>
            <person name="Land M.L."/>
            <person name="Lovley D.R."/>
        </authorList>
    </citation>
    <scope>NUCLEOTIDE SEQUENCE [LARGE SCALE GENOMIC DNA]</scope>
    <source>
        <strain evidence="5">ATCC BAA-1014 / DSM 16622 / JCM 12645 / Bem</strain>
    </source>
</reference>
<dbReference type="eggNOG" id="COG3170">
    <property type="taxonomic scope" value="Bacteria"/>
</dbReference>
<sequence>MTNPTKAKGMLLLALLSLPCQLHAAPPQYEIDLKELDRQKPAPAPKPAKKEAPAQKHAPTKREAPGETPRPAKGAAPSSASGEYVRYTVKPGDHIFKILMVNFGMSNEAAERLIPEIVRINNISNIKALTVGRTLLIPAQGKQTTSGHHPRKEKHKEKPRAAAPEAKTSHEKAPAAPSAPAPQAPEAAPRAPEPAPRAPEPVPAPAPRPAEPAPAAPAAKPAPALVPVPAPAPAVKAPAPAPAVKAPAPAPAPVPAPAAPAAVPAPLAVPQAATWVCPAAKKNTAAIVDSLLNALSASWSKSKIIHSGSGAPTTFSIRVDRYFEYKGARYVISLGESDPYNYTLIRLLEAAGYRVLMLSGGEDFKTTSEKLFKLVGIEPAFGNYPLSGGNQAAGYLLQQEDAGGRRVLLTEGAPPPGHKWVLPLGCGPK</sequence>
<dbReference type="AlphaFoldDB" id="B5E990"/>
<gene>
    <name evidence="4" type="ordered locus">Gbem_0196</name>
</gene>
<feature type="chain" id="PRO_5002832232" evidence="2">
    <location>
        <begin position="25"/>
        <end position="429"/>
    </location>
</feature>
<dbReference type="KEGG" id="gbm:Gbem_0196"/>
<dbReference type="STRING" id="404380.Gbem_0196"/>
<feature type="compositionally biased region" description="Low complexity" evidence="1">
    <location>
        <begin position="71"/>
        <end position="82"/>
    </location>
</feature>
<evidence type="ECO:0000256" key="2">
    <source>
        <dbReference type="SAM" id="SignalP"/>
    </source>
</evidence>
<feature type="compositionally biased region" description="Low complexity" evidence="1">
    <location>
        <begin position="234"/>
        <end position="247"/>
    </location>
</feature>
<dbReference type="Gene3D" id="3.10.350.10">
    <property type="entry name" value="LysM domain"/>
    <property type="match status" value="1"/>
</dbReference>
<dbReference type="HOGENOM" id="CLU_805988_0_0_7"/>
<feature type="compositionally biased region" description="Basic residues" evidence="1">
    <location>
        <begin position="148"/>
        <end position="158"/>
    </location>
</feature>
<feature type="compositionally biased region" description="Pro residues" evidence="1">
    <location>
        <begin position="191"/>
        <end position="215"/>
    </location>
</feature>
<dbReference type="PROSITE" id="PS51782">
    <property type="entry name" value="LYSM"/>
    <property type="match status" value="1"/>
</dbReference>
<keyword evidence="2" id="KW-0732">Signal</keyword>
<protein>
    <submittedName>
        <fullName evidence="4">LysM domain protein</fullName>
    </submittedName>
</protein>
<feature type="region of interest" description="Disordered" evidence="1">
    <location>
        <begin position="140"/>
        <end position="222"/>
    </location>
</feature>
<feature type="region of interest" description="Disordered" evidence="1">
    <location>
        <begin position="31"/>
        <end position="82"/>
    </location>
</feature>
<dbReference type="InterPro" id="IPR036779">
    <property type="entry name" value="LysM_dom_sf"/>
</dbReference>
<feature type="compositionally biased region" description="Basic and acidic residues" evidence="1">
    <location>
        <begin position="48"/>
        <end position="65"/>
    </location>
</feature>
<feature type="region of interest" description="Disordered" evidence="1">
    <location>
        <begin position="234"/>
        <end position="253"/>
    </location>
</feature>
<evidence type="ECO:0000313" key="5">
    <source>
        <dbReference type="Proteomes" id="UP000008825"/>
    </source>
</evidence>
<accession>B5E990</accession>
<feature type="domain" description="LysM" evidence="3">
    <location>
        <begin position="85"/>
        <end position="137"/>
    </location>
</feature>
<dbReference type="RefSeq" id="WP_012528635.1">
    <property type="nucleotide sequence ID" value="NC_011146.1"/>
</dbReference>
<organism evidence="4 5">
    <name type="scientific">Citrifermentans bemidjiense (strain ATCC BAA-1014 / DSM 16622 / JCM 12645 / Bem)</name>
    <name type="common">Geobacter bemidjiensis</name>
    <dbReference type="NCBI Taxonomy" id="404380"/>
    <lineage>
        <taxon>Bacteria</taxon>
        <taxon>Pseudomonadati</taxon>
        <taxon>Thermodesulfobacteriota</taxon>
        <taxon>Desulfuromonadia</taxon>
        <taxon>Geobacterales</taxon>
        <taxon>Geobacteraceae</taxon>
        <taxon>Citrifermentans</taxon>
    </lineage>
</organism>
<dbReference type="CDD" id="cd00118">
    <property type="entry name" value="LysM"/>
    <property type="match status" value="1"/>
</dbReference>
<name>B5E990_CITBB</name>
<evidence type="ECO:0000313" key="4">
    <source>
        <dbReference type="EMBL" id="ACH37227.1"/>
    </source>
</evidence>